<sequence length="129" mass="14227">MIIGYGIDMEDLASIAKVVEKKPRFASKVLRPAELAVYESLSPRRQLEYLGGRWTAKEAFAKAWGTGIGAGLLRFQDLEILNRENGAPYFSKAPFAGSIWISISHTKTMVQASVILEEVSHENESPSAD</sequence>
<comment type="cofactor">
    <cofactor evidence="8">
        <name>Mg(2+)</name>
        <dbReference type="ChEBI" id="CHEBI:18420"/>
    </cofactor>
</comment>
<dbReference type="InterPro" id="IPR004568">
    <property type="entry name" value="Ppantetheine-prot_Trfase_dom"/>
</dbReference>
<evidence type="ECO:0000256" key="7">
    <source>
        <dbReference type="ARBA" id="ARBA00023160"/>
    </source>
</evidence>
<keyword evidence="6 8" id="KW-0443">Lipid metabolism</keyword>
<keyword evidence="8" id="KW-0963">Cytoplasm</keyword>
<evidence type="ECO:0000259" key="9">
    <source>
        <dbReference type="Pfam" id="PF01648"/>
    </source>
</evidence>
<dbReference type="NCBIfam" id="TIGR00516">
    <property type="entry name" value="acpS"/>
    <property type="match status" value="1"/>
</dbReference>
<dbReference type="SUPFAM" id="SSF56214">
    <property type="entry name" value="4'-phosphopantetheinyl transferase"/>
    <property type="match status" value="1"/>
</dbReference>
<keyword evidence="5 8" id="KW-0460">Magnesium</keyword>
<feature type="domain" description="4'-phosphopantetheinyl transferase" evidence="9">
    <location>
        <begin position="6"/>
        <end position="97"/>
    </location>
</feature>
<dbReference type="InterPro" id="IPR037143">
    <property type="entry name" value="4-PPantetheinyl_Trfase_dom_sf"/>
</dbReference>
<dbReference type="Pfam" id="PF01648">
    <property type="entry name" value="ACPS"/>
    <property type="match status" value="1"/>
</dbReference>
<comment type="function">
    <text evidence="8">Transfers the 4'-phosphopantetheine moiety from coenzyme A to a Ser of acyl-carrier-protein.</text>
</comment>
<protein>
    <recommendedName>
        <fullName evidence="8">Holo-[acyl-carrier-protein] synthase</fullName>
        <shortName evidence="8">Holo-ACP synthase</shortName>
        <ecNumber evidence="8">2.7.8.7</ecNumber>
    </recommendedName>
    <alternativeName>
        <fullName evidence="8">4'-phosphopantetheinyl transferase AcpS</fullName>
    </alternativeName>
</protein>
<dbReference type="GO" id="GO:0008897">
    <property type="term" value="F:holo-[acyl-carrier-protein] synthase activity"/>
    <property type="evidence" value="ECO:0007669"/>
    <property type="project" value="UniProtKB-UniRule"/>
</dbReference>
<keyword evidence="1 8" id="KW-0444">Lipid biosynthesis</keyword>
<keyword evidence="3 8" id="KW-0479">Metal-binding</keyword>
<comment type="subcellular location">
    <subcellularLocation>
        <location evidence="8">Cytoplasm</location>
    </subcellularLocation>
</comment>
<dbReference type="EMBL" id="WSRS01000029">
    <property type="protein sequence ID" value="MVX58875.1"/>
    <property type="molecule type" value="Genomic_DNA"/>
</dbReference>
<evidence type="ECO:0000256" key="1">
    <source>
        <dbReference type="ARBA" id="ARBA00022516"/>
    </source>
</evidence>
<evidence type="ECO:0000256" key="4">
    <source>
        <dbReference type="ARBA" id="ARBA00022832"/>
    </source>
</evidence>
<dbReference type="GO" id="GO:0006633">
    <property type="term" value="P:fatty acid biosynthetic process"/>
    <property type="evidence" value="ECO:0007669"/>
    <property type="project" value="UniProtKB-UniRule"/>
</dbReference>
<reference evidence="10 11" key="1">
    <citation type="submission" date="2019-12" db="EMBL/GenBank/DDBJ databases">
        <title>Microbes associate with the intestines of laboratory mice.</title>
        <authorList>
            <person name="Navarre W."/>
            <person name="Wong E."/>
        </authorList>
    </citation>
    <scope>NUCLEOTIDE SEQUENCE [LARGE SCALE GENOMIC DNA]</scope>
    <source>
        <strain evidence="10 11">NM51_B2-22</strain>
    </source>
</reference>
<dbReference type="AlphaFoldDB" id="A0A7X3G840"/>
<dbReference type="EC" id="2.7.8.7" evidence="8"/>
<keyword evidence="7 8" id="KW-0275">Fatty acid biosynthesis</keyword>
<dbReference type="HAMAP" id="MF_00101">
    <property type="entry name" value="AcpS"/>
    <property type="match status" value="1"/>
</dbReference>
<name>A0A7X3G840_9STRE</name>
<dbReference type="GO" id="GO:0000287">
    <property type="term" value="F:magnesium ion binding"/>
    <property type="evidence" value="ECO:0007669"/>
    <property type="project" value="UniProtKB-UniRule"/>
</dbReference>
<dbReference type="NCBIfam" id="TIGR00556">
    <property type="entry name" value="pantethn_trn"/>
    <property type="match status" value="1"/>
</dbReference>
<evidence type="ECO:0000256" key="2">
    <source>
        <dbReference type="ARBA" id="ARBA00022679"/>
    </source>
</evidence>
<keyword evidence="4 8" id="KW-0276">Fatty acid metabolism</keyword>
<dbReference type="Gene3D" id="3.90.470.20">
    <property type="entry name" value="4'-phosphopantetheinyl transferase domain"/>
    <property type="match status" value="1"/>
</dbReference>
<comment type="catalytic activity">
    <reaction evidence="8">
        <text>apo-[ACP] + CoA = holo-[ACP] + adenosine 3',5'-bisphosphate + H(+)</text>
        <dbReference type="Rhea" id="RHEA:12068"/>
        <dbReference type="Rhea" id="RHEA-COMP:9685"/>
        <dbReference type="Rhea" id="RHEA-COMP:9690"/>
        <dbReference type="ChEBI" id="CHEBI:15378"/>
        <dbReference type="ChEBI" id="CHEBI:29999"/>
        <dbReference type="ChEBI" id="CHEBI:57287"/>
        <dbReference type="ChEBI" id="CHEBI:58343"/>
        <dbReference type="ChEBI" id="CHEBI:64479"/>
        <dbReference type="EC" id="2.7.8.7"/>
    </reaction>
</comment>
<evidence type="ECO:0000313" key="10">
    <source>
        <dbReference type="EMBL" id="MVX58875.1"/>
    </source>
</evidence>
<gene>
    <name evidence="8" type="primary">acpS</name>
    <name evidence="10" type="ORF">E5983_04330</name>
</gene>
<evidence type="ECO:0000256" key="6">
    <source>
        <dbReference type="ARBA" id="ARBA00023098"/>
    </source>
</evidence>
<evidence type="ECO:0000256" key="3">
    <source>
        <dbReference type="ARBA" id="ARBA00022723"/>
    </source>
</evidence>
<dbReference type="Proteomes" id="UP000461595">
    <property type="component" value="Unassembled WGS sequence"/>
</dbReference>
<organism evidence="10 11">
    <name type="scientific">Streptococcus danieliae</name>
    <dbReference type="NCBI Taxonomy" id="747656"/>
    <lineage>
        <taxon>Bacteria</taxon>
        <taxon>Bacillati</taxon>
        <taxon>Bacillota</taxon>
        <taxon>Bacilli</taxon>
        <taxon>Lactobacillales</taxon>
        <taxon>Streptococcaceae</taxon>
        <taxon>Streptococcus</taxon>
    </lineage>
</organism>
<keyword evidence="2 8" id="KW-0808">Transferase</keyword>
<dbReference type="OrthoDB" id="517356at2"/>
<feature type="binding site" evidence="8">
    <location>
        <position position="8"/>
    </location>
    <ligand>
        <name>Mg(2+)</name>
        <dbReference type="ChEBI" id="CHEBI:18420"/>
    </ligand>
</feature>
<dbReference type="InterPro" id="IPR002582">
    <property type="entry name" value="ACPS"/>
</dbReference>
<feature type="binding site" evidence="8">
    <location>
        <position position="58"/>
    </location>
    <ligand>
        <name>Mg(2+)</name>
        <dbReference type="ChEBI" id="CHEBI:18420"/>
    </ligand>
</feature>
<evidence type="ECO:0000313" key="11">
    <source>
        <dbReference type="Proteomes" id="UP000461595"/>
    </source>
</evidence>
<proteinExistence type="inferred from homology"/>
<dbReference type="GO" id="GO:0005737">
    <property type="term" value="C:cytoplasm"/>
    <property type="evidence" value="ECO:0007669"/>
    <property type="project" value="UniProtKB-SubCell"/>
</dbReference>
<dbReference type="RefSeq" id="WP_160332691.1">
    <property type="nucleotide sequence ID" value="NZ_WSRS01000029.1"/>
</dbReference>
<comment type="similarity">
    <text evidence="8">Belongs to the P-Pant transferase superfamily. AcpS family.</text>
</comment>
<evidence type="ECO:0000256" key="5">
    <source>
        <dbReference type="ARBA" id="ARBA00022842"/>
    </source>
</evidence>
<evidence type="ECO:0000256" key="8">
    <source>
        <dbReference type="HAMAP-Rule" id="MF_00101"/>
    </source>
</evidence>
<accession>A0A7X3G840</accession>
<dbReference type="InterPro" id="IPR008278">
    <property type="entry name" value="4-PPantetheinyl_Trfase_dom"/>
</dbReference>
<comment type="caution">
    <text evidence="10">The sequence shown here is derived from an EMBL/GenBank/DDBJ whole genome shotgun (WGS) entry which is preliminary data.</text>
</comment>